<accession>A0A1M5KWS3</accession>
<proteinExistence type="predicted"/>
<name>A0A1M5KWS3_9BRAD</name>
<gene>
    <name evidence="1" type="ORF">SAMN05443248_2001</name>
</gene>
<protein>
    <submittedName>
        <fullName evidence="1">Uncharacterized protein</fullName>
    </submittedName>
</protein>
<dbReference type="AlphaFoldDB" id="A0A1M5KWS3"/>
<sequence length="42" mass="4451">MVVRGTLFDMRDLAQMLAHVHDAAMEVGEGPETPALGGAPMQ</sequence>
<organism evidence="1 2">
    <name type="scientific">Bradyrhizobium erythrophlei</name>
    <dbReference type="NCBI Taxonomy" id="1437360"/>
    <lineage>
        <taxon>Bacteria</taxon>
        <taxon>Pseudomonadati</taxon>
        <taxon>Pseudomonadota</taxon>
        <taxon>Alphaproteobacteria</taxon>
        <taxon>Hyphomicrobiales</taxon>
        <taxon>Nitrobacteraceae</taxon>
        <taxon>Bradyrhizobium</taxon>
    </lineage>
</organism>
<dbReference type="Proteomes" id="UP000189796">
    <property type="component" value="Chromosome I"/>
</dbReference>
<dbReference type="EMBL" id="LT670817">
    <property type="protein sequence ID" value="SHG57197.1"/>
    <property type="molecule type" value="Genomic_DNA"/>
</dbReference>
<evidence type="ECO:0000313" key="2">
    <source>
        <dbReference type="Proteomes" id="UP000189796"/>
    </source>
</evidence>
<reference evidence="1 2" key="1">
    <citation type="submission" date="2016-11" db="EMBL/GenBank/DDBJ databases">
        <authorList>
            <person name="Jaros S."/>
            <person name="Januszkiewicz K."/>
            <person name="Wedrychowicz H."/>
        </authorList>
    </citation>
    <scope>NUCLEOTIDE SEQUENCE [LARGE SCALE GENOMIC DNA]</scope>
    <source>
        <strain evidence="1 2">GAS138</strain>
    </source>
</reference>
<evidence type="ECO:0000313" key="1">
    <source>
        <dbReference type="EMBL" id="SHG57197.1"/>
    </source>
</evidence>